<dbReference type="VEuPathDB" id="TrichDB:TVAGG3_0531270"/>
<dbReference type="InParanoid" id="A2DEZ6"/>
<sequence>MTETTNRIVKALEGLENEKEGIPPYDIEGIRETKNIMEGLETQKKAESSETTQQFLGRCAIRLQEGINVYTKARFAKIIELKSKSKGPLKQEIKRNFSPSESEFLSDYIKTISLYKKAYGFDPTSPLRPPRGLTAECVVIKDTGGDPIAIGSKWVNLKVNEILSLLVQDAEELESLGFVKINMYLK</sequence>
<proteinExistence type="predicted"/>
<dbReference type="GO" id="GO:0000811">
    <property type="term" value="C:GINS complex"/>
    <property type="evidence" value="ECO:0000318"/>
    <property type="project" value="GO_Central"/>
</dbReference>
<dbReference type="OrthoDB" id="10252587at2759"/>
<dbReference type="RefSeq" id="XP_001581974.1">
    <property type="nucleotide sequence ID" value="XM_001581924.1"/>
</dbReference>
<dbReference type="SUPFAM" id="SSF158573">
    <property type="entry name" value="GINS helical bundle-like"/>
    <property type="match status" value="1"/>
</dbReference>
<dbReference type="InterPro" id="IPR036224">
    <property type="entry name" value="GINS_bundle-like_dom_sf"/>
</dbReference>
<name>A2DEZ6_TRIV3</name>
<dbReference type="PANTHER" id="PTHR12914">
    <property type="entry name" value="PARTNER OF SLD5"/>
    <property type="match status" value="1"/>
</dbReference>
<dbReference type="Proteomes" id="UP000001542">
    <property type="component" value="Unassembled WGS sequence"/>
</dbReference>
<accession>A2DEZ6</accession>
<evidence type="ECO:0008006" key="3">
    <source>
        <dbReference type="Google" id="ProtNLM"/>
    </source>
</evidence>
<gene>
    <name evidence="1" type="ORF">TVAG_172450</name>
</gene>
<dbReference type="PANTHER" id="PTHR12914:SF2">
    <property type="entry name" value="DNA REPLICATION COMPLEX GINS PROTEIN PSF1"/>
    <property type="match status" value="1"/>
</dbReference>
<dbReference type="VEuPathDB" id="TrichDB:TVAG_172450"/>
<dbReference type="SMR" id="A2DEZ6"/>
<evidence type="ECO:0000313" key="1">
    <source>
        <dbReference type="EMBL" id="EAY20988.1"/>
    </source>
</evidence>
<dbReference type="STRING" id="5722.A2DEZ6"/>
<reference evidence="1" key="2">
    <citation type="journal article" date="2007" name="Science">
        <title>Draft genome sequence of the sexually transmitted pathogen Trichomonas vaginalis.</title>
        <authorList>
            <person name="Carlton J.M."/>
            <person name="Hirt R.P."/>
            <person name="Silva J.C."/>
            <person name="Delcher A.L."/>
            <person name="Schatz M."/>
            <person name="Zhao Q."/>
            <person name="Wortman J.R."/>
            <person name="Bidwell S.L."/>
            <person name="Alsmark U.C.M."/>
            <person name="Besteiro S."/>
            <person name="Sicheritz-Ponten T."/>
            <person name="Noel C.J."/>
            <person name="Dacks J.B."/>
            <person name="Foster P.G."/>
            <person name="Simillion C."/>
            <person name="Van de Peer Y."/>
            <person name="Miranda-Saavedra D."/>
            <person name="Barton G.J."/>
            <person name="Westrop G.D."/>
            <person name="Mueller S."/>
            <person name="Dessi D."/>
            <person name="Fiori P.L."/>
            <person name="Ren Q."/>
            <person name="Paulsen I."/>
            <person name="Zhang H."/>
            <person name="Bastida-Corcuera F.D."/>
            <person name="Simoes-Barbosa A."/>
            <person name="Brown M.T."/>
            <person name="Hayes R.D."/>
            <person name="Mukherjee M."/>
            <person name="Okumura C.Y."/>
            <person name="Schneider R."/>
            <person name="Smith A.J."/>
            <person name="Vanacova S."/>
            <person name="Villalvazo M."/>
            <person name="Haas B.J."/>
            <person name="Pertea M."/>
            <person name="Feldblyum T.V."/>
            <person name="Utterback T.R."/>
            <person name="Shu C.L."/>
            <person name="Osoegawa K."/>
            <person name="de Jong P.J."/>
            <person name="Hrdy I."/>
            <person name="Horvathova L."/>
            <person name="Zubacova Z."/>
            <person name="Dolezal P."/>
            <person name="Malik S.B."/>
            <person name="Logsdon J.M. Jr."/>
            <person name="Henze K."/>
            <person name="Gupta A."/>
            <person name="Wang C.C."/>
            <person name="Dunne R.L."/>
            <person name="Upcroft J.A."/>
            <person name="Upcroft P."/>
            <person name="White O."/>
            <person name="Salzberg S.L."/>
            <person name="Tang P."/>
            <person name="Chiu C.-H."/>
            <person name="Lee Y.-S."/>
            <person name="Embley T.M."/>
            <person name="Coombs G.H."/>
            <person name="Mottram J.C."/>
            <person name="Tachezy J."/>
            <person name="Fraser-Liggett C.M."/>
            <person name="Johnson P.J."/>
        </authorList>
    </citation>
    <scope>NUCLEOTIDE SEQUENCE [LARGE SCALE GENOMIC DNA]</scope>
    <source>
        <strain evidence="1">G3</strain>
    </source>
</reference>
<dbReference type="AlphaFoldDB" id="A2DEZ6"/>
<dbReference type="Gene3D" id="1.20.58.1030">
    <property type="match status" value="1"/>
</dbReference>
<reference evidence="1" key="1">
    <citation type="submission" date="2006-10" db="EMBL/GenBank/DDBJ databases">
        <authorList>
            <person name="Amadeo P."/>
            <person name="Zhao Q."/>
            <person name="Wortman J."/>
            <person name="Fraser-Liggett C."/>
            <person name="Carlton J."/>
        </authorList>
    </citation>
    <scope>NUCLEOTIDE SEQUENCE</scope>
    <source>
        <strain evidence="1">G3</strain>
    </source>
</reference>
<protein>
    <recommendedName>
        <fullName evidence="3">GINS subunit domain-containing protein</fullName>
    </recommendedName>
</protein>
<keyword evidence="2" id="KW-1185">Reference proteome</keyword>
<dbReference type="GO" id="GO:1902983">
    <property type="term" value="P:DNA strand elongation involved in mitotic DNA replication"/>
    <property type="evidence" value="ECO:0000318"/>
    <property type="project" value="GO_Central"/>
</dbReference>
<dbReference type="KEGG" id="tva:5466535"/>
<organism evidence="1 2">
    <name type="scientific">Trichomonas vaginalis (strain ATCC PRA-98 / G3)</name>
    <dbReference type="NCBI Taxonomy" id="412133"/>
    <lineage>
        <taxon>Eukaryota</taxon>
        <taxon>Metamonada</taxon>
        <taxon>Parabasalia</taxon>
        <taxon>Trichomonadida</taxon>
        <taxon>Trichomonadidae</taxon>
        <taxon>Trichomonas</taxon>
    </lineage>
</organism>
<dbReference type="InterPro" id="IPR005339">
    <property type="entry name" value="GINS_Psf1"/>
</dbReference>
<dbReference type="EMBL" id="DS113193">
    <property type="protein sequence ID" value="EAY20988.1"/>
    <property type="molecule type" value="Genomic_DNA"/>
</dbReference>
<evidence type="ECO:0000313" key="2">
    <source>
        <dbReference type="Proteomes" id="UP000001542"/>
    </source>
</evidence>